<feature type="region of interest" description="Disordered" evidence="1">
    <location>
        <begin position="61"/>
        <end position="168"/>
    </location>
</feature>
<evidence type="ECO:0000313" key="4">
    <source>
        <dbReference type="Proteomes" id="UP001195483"/>
    </source>
</evidence>
<proteinExistence type="predicted"/>
<dbReference type="EMBL" id="JAEAOA010001148">
    <property type="protein sequence ID" value="KAK3602894.1"/>
    <property type="molecule type" value="Genomic_DNA"/>
</dbReference>
<gene>
    <name evidence="3" type="ORF">CHS0354_018758</name>
</gene>
<keyword evidence="2" id="KW-0812">Transmembrane</keyword>
<keyword evidence="4" id="KW-1185">Reference proteome</keyword>
<evidence type="ECO:0000256" key="2">
    <source>
        <dbReference type="SAM" id="Phobius"/>
    </source>
</evidence>
<feature type="transmembrane region" description="Helical" evidence="2">
    <location>
        <begin position="21"/>
        <end position="41"/>
    </location>
</feature>
<reference evidence="3" key="1">
    <citation type="journal article" date="2021" name="Genome Biol. Evol.">
        <title>A High-Quality Reference Genome for a Parasitic Bivalve with Doubly Uniparental Inheritance (Bivalvia: Unionida).</title>
        <authorList>
            <person name="Smith C.H."/>
        </authorList>
    </citation>
    <scope>NUCLEOTIDE SEQUENCE</scope>
    <source>
        <strain evidence="3">CHS0354</strain>
    </source>
</reference>
<reference evidence="3" key="2">
    <citation type="journal article" date="2021" name="Genome Biol. Evol.">
        <title>Developing a high-quality reference genome for a parasitic bivalve with doubly uniparental inheritance (Bivalvia: Unionida).</title>
        <authorList>
            <person name="Smith C.H."/>
        </authorList>
    </citation>
    <scope>NUCLEOTIDE SEQUENCE</scope>
    <source>
        <strain evidence="3">CHS0354</strain>
        <tissue evidence="3">Mantle</tissue>
    </source>
</reference>
<keyword evidence="2" id="KW-0472">Membrane</keyword>
<dbReference type="Proteomes" id="UP001195483">
    <property type="component" value="Unassembled WGS sequence"/>
</dbReference>
<dbReference type="AlphaFoldDB" id="A0AAE0W6H7"/>
<accession>A0AAE0W6H7</accession>
<evidence type="ECO:0000313" key="3">
    <source>
        <dbReference type="EMBL" id="KAK3602894.1"/>
    </source>
</evidence>
<evidence type="ECO:0000256" key="1">
    <source>
        <dbReference type="SAM" id="MobiDB-lite"/>
    </source>
</evidence>
<comment type="caution">
    <text evidence="3">The sequence shown here is derived from an EMBL/GenBank/DDBJ whole genome shotgun (WGS) entry which is preliminary data.</text>
</comment>
<organism evidence="3 4">
    <name type="scientific">Potamilus streckersoni</name>
    <dbReference type="NCBI Taxonomy" id="2493646"/>
    <lineage>
        <taxon>Eukaryota</taxon>
        <taxon>Metazoa</taxon>
        <taxon>Spiralia</taxon>
        <taxon>Lophotrochozoa</taxon>
        <taxon>Mollusca</taxon>
        <taxon>Bivalvia</taxon>
        <taxon>Autobranchia</taxon>
        <taxon>Heteroconchia</taxon>
        <taxon>Palaeoheterodonta</taxon>
        <taxon>Unionida</taxon>
        <taxon>Unionoidea</taxon>
        <taxon>Unionidae</taxon>
        <taxon>Ambleminae</taxon>
        <taxon>Lampsilini</taxon>
        <taxon>Potamilus</taxon>
    </lineage>
</organism>
<feature type="compositionally biased region" description="Pro residues" evidence="1">
    <location>
        <begin position="110"/>
        <end position="123"/>
    </location>
</feature>
<reference evidence="3" key="3">
    <citation type="submission" date="2023-05" db="EMBL/GenBank/DDBJ databases">
        <authorList>
            <person name="Smith C.H."/>
        </authorList>
    </citation>
    <scope>NUCLEOTIDE SEQUENCE</scope>
    <source>
        <strain evidence="3">CHS0354</strain>
        <tissue evidence="3">Mantle</tissue>
    </source>
</reference>
<name>A0AAE0W6H7_9BIVA</name>
<sequence>MLTLSKREVNAGIYSRRITDVISPTSNIYIIIIHTLQIWFYNNLLILSPTLNPWKLPPPGFGPVPTPGSRPTTDDIVWPGPSNPPQAGLSPKPNSDKPPPDHGTTVDPWELPPPGFGPVPNPGSRPTTDDIVWPGPSNPPQAGLSPKPNSDKPPSAPGTIGTLQYSGN</sequence>
<protein>
    <submittedName>
        <fullName evidence="3">Uncharacterized protein</fullName>
    </submittedName>
</protein>
<keyword evidence="2" id="KW-1133">Transmembrane helix</keyword>